<reference evidence="2" key="1">
    <citation type="submission" date="2022-07" db="EMBL/GenBank/DDBJ databases">
        <authorList>
            <person name="Macas J."/>
            <person name="Novak P."/>
            <person name="Neumann P."/>
        </authorList>
    </citation>
    <scope>NUCLEOTIDE SEQUENCE</scope>
</reference>
<proteinExistence type="predicted"/>
<dbReference type="OrthoDB" id="1244699at2759"/>
<feature type="domain" description="Reverse transcriptase Ty1/copia-type" evidence="1">
    <location>
        <begin position="11"/>
        <end position="102"/>
    </location>
</feature>
<evidence type="ECO:0000313" key="2">
    <source>
        <dbReference type="EMBL" id="CAH9097540.1"/>
    </source>
</evidence>
<evidence type="ECO:0000313" key="3">
    <source>
        <dbReference type="Proteomes" id="UP001152484"/>
    </source>
</evidence>
<dbReference type="EMBL" id="CAMAPE010000035">
    <property type="protein sequence ID" value="CAH9097540.1"/>
    <property type="molecule type" value="Genomic_DNA"/>
</dbReference>
<evidence type="ECO:0000259" key="1">
    <source>
        <dbReference type="Pfam" id="PF07727"/>
    </source>
</evidence>
<accession>A0A9P1EE17</accession>
<gene>
    <name evidence="2" type="ORF">CEURO_LOCUS13885</name>
</gene>
<sequence>MTDEFQALQKNKTWSLVPPSSSQNIIECKWVFRVKQNLDDSLARYKARLVAKGFHQRLGIDFTDTFSPVVKPATVRLVLTIFVTHGWPIRQVDVNNAFFAGHFI</sequence>
<dbReference type="AlphaFoldDB" id="A0A9P1EE17"/>
<protein>
    <recommendedName>
        <fullName evidence="1">Reverse transcriptase Ty1/copia-type domain-containing protein</fullName>
    </recommendedName>
</protein>
<keyword evidence="3" id="KW-1185">Reference proteome</keyword>
<comment type="caution">
    <text evidence="2">The sequence shown here is derived from an EMBL/GenBank/DDBJ whole genome shotgun (WGS) entry which is preliminary data.</text>
</comment>
<dbReference type="Proteomes" id="UP001152484">
    <property type="component" value="Unassembled WGS sequence"/>
</dbReference>
<organism evidence="2 3">
    <name type="scientific">Cuscuta europaea</name>
    <name type="common">European dodder</name>
    <dbReference type="NCBI Taxonomy" id="41803"/>
    <lineage>
        <taxon>Eukaryota</taxon>
        <taxon>Viridiplantae</taxon>
        <taxon>Streptophyta</taxon>
        <taxon>Embryophyta</taxon>
        <taxon>Tracheophyta</taxon>
        <taxon>Spermatophyta</taxon>
        <taxon>Magnoliopsida</taxon>
        <taxon>eudicotyledons</taxon>
        <taxon>Gunneridae</taxon>
        <taxon>Pentapetalae</taxon>
        <taxon>asterids</taxon>
        <taxon>lamiids</taxon>
        <taxon>Solanales</taxon>
        <taxon>Convolvulaceae</taxon>
        <taxon>Cuscuteae</taxon>
        <taxon>Cuscuta</taxon>
        <taxon>Cuscuta subgen. Cuscuta</taxon>
    </lineage>
</organism>
<dbReference type="Pfam" id="PF07727">
    <property type="entry name" value="RVT_2"/>
    <property type="match status" value="1"/>
</dbReference>
<name>A0A9P1EE17_CUSEU</name>
<dbReference type="InterPro" id="IPR013103">
    <property type="entry name" value="RVT_2"/>
</dbReference>